<dbReference type="EMBL" id="JABFDB010000001">
    <property type="protein sequence ID" value="NYZ18492.1"/>
    <property type="molecule type" value="Genomic_DNA"/>
</dbReference>
<accession>A0ABX2T352</accession>
<reference evidence="1 2" key="1">
    <citation type="submission" date="2020-05" db="EMBL/GenBank/DDBJ databases">
        <title>Azospirillum oleiclasticum sp. nov, a nitrogen-fixing and heavy crude oil-emulsifying bacterium isolated from the crude oil of Yumen Oilfield.</title>
        <authorList>
            <person name="Wu D."/>
            <person name="Cai M."/>
            <person name="Zhang X."/>
        </authorList>
    </citation>
    <scope>NUCLEOTIDE SEQUENCE [LARGE SCALE GENOMIC DNA]</scope>
    <source>
        <strain evidence="1 2">ROY-1-1-2</strain>
    </source>
</reference>
<comment type="caution">
    <text evidence="1">The sequence shown here is derived from an EMBL/GenBank/DDBJ whole genome shotgun (WGS) entry which is preliminary data.</text>
</comment>
<evidence type="ECO:0000313" key="2">
    <source>
        <dbReference type="Proteomes" id="UP000584642"/>
    </source>
</evidence>
<gene>
    <name evidence="1" type="ORF">HND93_02105</name>
</gene>
<organism evidence="1 2">
    <name type="scientific">Azospirillum oleiclasticum</name>
    <dbReference type="NCBI Taxonomy" id="2735135"/>
    <lineage>
        <taxon>Bacteria</taxon>
        <taxon>Pseudomonadati</taxon>
        <taxon>Pseudomonadota</taxon>
        <taxon>Alphaproteobacteria</taxon>
        <taxon>Rhodospirillales</taxon>
        <taxon>Azospirillaceae</taxon>
        <taxon>Azospirillum</taxon>
    </lineage>
</organism>
<sequence length="77" mass="8077">MTLCLAFAGPAAAVTVTAGQAEARDVARAANCTPTKLEAVSYNPGRQGQTVFKVSCSEDKDAFVLVQCRGRTCALLR</sequence>
<name>A0ABX2T352_9PROT</name>
<dbReference type="Proteomes" id="UP000584642">
    <property type="component" value="Unassembled WGS sequence"/>
</dbReference>
<evidence type="ECO:0008006" key="3">
    <source>
        <dbReference type="Google" id="ProtNLM"/>
    </source>
</evidence>
<evidence type="ECO:0000313" key="1">
    <source>
        <dbReference type="EMBL" id="NYZ18492.1"/>
    </source>
</evidence>
<proteinExistence type="predicted"/>
<protein>
    <recommendedName>
        <fullName evidence="3">PepSY domain-containing protein</fullName>
    </recommendedName>
</protein>
<keyword evidence="2" id="KW-1185">Reference proteome</keyword>